<protein>
    <submittedName>
        <fullName evidence="2">Uncharacterized protein</fullName>
    </submittedName>
</protein>
<evidence type="ECO:0000256" key="1">
    <source>
        <dbReference type="SAM" id="Phobius"/>
    </source>
</evidence>
<keyword evidence="1" id="KW-0812">Transmembrane</keyword>
<keyword evidence="1" id="KW-1133">Transmembrane helix</keyword>
<gene>
    <name evidence="2" type="ORF">TPSB3V08_LOCUS6035</name>
</gene>
<reference evidence="2" key="1">
    <citation type="submission" date="2020-11" db="EMBL/GenBank/DDBJ databases">
        <authorList>
            <person name="Tran Van P."/>
        </authorList>
    </citation>
    <scope>NUCLEOTIDE SEQUENCE</scope>
</reference>
<dbReference type="EMBL" id="OD003400">
    <property type="protein sequence ID" value="CAD7407743.1"/>
    <property type="molecule type" value="Genomic_DNA"/>
</dbReference>
<dbReference type="AlphaFoldDB" id="A0A7R9D424"/>
<evidence type="ECO:0000313" key="2">
    <source>
        <dbReference type="EMBL" id="CAD7407743.1"/>
    </source>
</evidence>
<sequence length="219" mass="24711">MVKKGASIKYIMVRAIKGLFCKVCLRRDAKYHVPKFKDKDKTQTLKMQTEFVLSVIIALCVFLPRVMGQCDQDLDCGEQQETVVMTSVVYRHGARTSVLRALSHEAGSGQNHPPVFVVWRGTAPSDATGRNTSYKTMGPFGGFHTQLTRAVSSRTRTQFRLDARVVLVRKCARIYVERESVKPFLDLPIFGSLFYCESSALEHAATETGHLHLTRHINY</sequence>
<feature type="transmembrane region" description="Helical" evidence="1">
    <location>
        <begin position="51"/>
        <end position="68"/>
    </location>
</feature>
<keyword evidence="1" id="KW-0472">Membrane</keyword>
<name>A0A7R9D424_TIMPO</name>
<proteinExistence type="predicted"/>
<accession>A0A7R9D424</accession>
<organism evidence="2">
    <name type="scientific">Timema poppense</name>
    <name type="common">Walking stick</name>
    <dbReference type="NCBI Taxonomy" id="170557"/>
    <lineage>
        <taxon>Eukaryota</taxon>
        <taxon>Metazoa</taxon>
        <taxon>Ecdysozoa</taxon>
        <taxon>Arthropoda</taxon>
        <taxon>Hexapoda</taxon>
        <taxon>Insecta</taxon>
        <taxon>Pterygota</taxon>
        <taxon>Neoptera</taxon>
        <taxon>Polyneoptera</taxon>
        <taxon>Phasmatodea</taxon>
        <taxon>Timematodea</taxon>
        <taxon>Timematoidea</taxon>
        <taxon>Timematidae</taxon>
        <taxon>Timema</taxon>
    </lineage>
</organism>